<feature type="domain" description="HTH cro/C1-type" evidence="1">
    <location>
        <begin position="23"/>
        <end position="67"/>
    </location>
</feature>
<dbReference type="SUPFAM" id="SSF47413">
    <property type="entry name" value="lambda repressor-like DNA-binding domains"/>
    <property type="match status" value="1"/>
</dbReference>
<evidence type="ECO:0000259" key="1">
    <source>
        <dbReference type="PROSITE" id="PS50943"/>
    </source>
</evidence>
<keyword evidence="3" id="KW-1185">Reference proteome</keyword>
<dbReference type="SMART" id="SM00530">
    <property type="entry name" value="HTH_XRE"/>
    <property type="match status" value="1"/>
</dbReference>
<reference evidence="2 3" key="1">
    <citation type="submission" date="2018-06" db="EMBL/GenBank/DDBJ databases">
        <title>Comparative genomics of Brasilonema spp. strains.</title>
        <authorList>
            <person name="Alvarenga D.O."/>
            <person name="Fiore M.F."/>
            <person name="Varani A.M."/>
        </authorList>
    </citation>
    <scope>NUCLEOTIDE SEQUENCE [LARGE SCALE GENOMIC DNA]</scope>
    <source>
        <strain evidence="2 3">UFV-OR1</strain>
    </source>
</reference>
<evidence type="ECO:0000313" key="2">
    <source>
        <dbReference type="EMBL" id="NMF66305.1"/>
    </source>
</evidence>
<dbReference type="PROSITE" id="PS50943">
    <property type="entry name" value="HTH_CROC1"/>
    <property type="match status" value="1"/>
</dbReference>
<protein>
    <submittedName>
        <fullName evidence="2">Transcriptional regulator</fullName>
    </submittedName>
</protein>
<dbReference type="InterPro" id="IPR001387">
    <property type="entry name" value="Cro/C1-type_HTH"/>
</dbReference>
<accession>A0ABX1MCI3</accession>
<proteinExistence type="predicted"/>
<evidence type="ECO:0000313" key="3">
    <source>
        <dbReference type="Proteomes" id="UP000762253"/>
    </source>
</evidence>
<dbReference type="CDD" id="cd00093">
    <property type="entry name" value="HTH_XRE"/>
    <property type="match status" value="1"/>
</dbReference>
<dbReference type="Gene3D" id="1.10.260.40">
    <property type="entry name" value="lambda repressor-like DNA-binding domains"/>
    <property type="match status" value="1"/>
</dbReference>
<gene>
    <name evidence="2" type="ORF">DP115_27630</name>
</gene>
<name>A0ABX1MCI3_9CYAN</name>
<dbReference type="Pfam" id="PF01381">
    <property type="entry name" value="HTH_3"/>
    <property type="match status" value="1"/>
</dbReference>
<dbReference type="InterPro" id="IPR010982">
    <property type="entry name" value="Lambda_DNA-bd_dom_sf"/>
</dbReference>
<organism evidence="2 3">
    <name type="scientific">Brasilonema octagenarum UFV-OR1</name>
    <dbReference type="NCBI Taxonomy" id="417115"/>
    <lineage>
        <taxon>Bacteria</taxon>
        <taxon>Bacillati</taxon>
        <taxon>Cyanobacteriota</taxon>
        <taxon>Cyanophyceae</taxon>
        <taxon>Nostocales</taxon>
        <taxon>Scytonemataceae</taxon>
        <taxon>Brasilonema</taxon>
        <taxon>Octagenarum group</taxon>
    </lineage>
</organism>
<comment type="caution">
    <text evidence="2">The sequence shown here is derived from an EMBL/GenBank/DDBJ whole genome shotgun (WGS) entry which is preliminary data.</text>
</comment>
<sequence>MIMDGDARNNLAQAIRGARGERSQRRFAKDLGVSYVTIQLWERGEVIPDLGNLEAIATSRGQTLEQLLAEIRGQAPEVTHKPKVAEDVIPTARQLSKKECVRLIKLLVDEVSGGFQS</sequence>
<dbReference type="Proteomes" id="UP000762253">
    <property type="component" value="Unassembled WGS sequence"/>
</dbReference>
<dbReference type="EMBL" id="QMEC01000148">
    <property type="protein sequence ID" value="NMF66305.1"/>
    <property type="molecule type" value="Genomic_DNA"/>
</dbReference>